<dbReference type="Pfam" id="PF01757">
    <property type="entry name" value="Acyl_transf_3"/>
    <property type="match status" value="1"/>
</dbReference>
<feature type="transmembrane region" description="Helical" evidence="1">
    <location>
        <begin position="31"/>
        <end position="51"/>
    </location>
</feature>
<dbReference type="InterPro" id="IPR050879">
    <property type="entry name" value="Acyltransferase_3"/>
</dbReference>
<evidence type="ECO:0000256" key="1">
    <source>
        <dbReference type="SAM" id="Phobius"/>
    </source>
</evidence>
<feature type="transmembrane region" description="Helical" evidence="1">
    <location>
        <begin position="345"/>
        <end position="364"/>
    </location>
</feature>
<sequence>MKYRREIDGLRAVAVVPVILFHAGFEVFSGGFVGVDVFFVISGYLITIILLTEIEKGEFSIAKFYERRARRILPALFVVMAACLPFAWLWMVPDQLKAFGQSVTAVVFFVSNILFWQESGGYFAPAAELKPLLHTWSLAVEEQYYLLAPVSLALLWRFGRRAVFWCVVATALASLLATEWGWRFAPRANFYLPQFRIWELLAGSICGFIATSRAPRPNELLAAIGLALIVFAIFAFDSGTPFPSFYALVPVVGASLIVLYAHKGTFTARLLSTPVLVGIGLISYSAYLWHQPLFAFARIRSMADPSPELMSGLAVLSLALAYLSWRYVEQPFRRGPIPLLPSRQAVFRASTVAGVLFAAIGTYANVSKGIPSRLAAIEPGSREERLMASARMPMGTGRCEPGPRTNGAGALCAVFEPANAERRILIVGDSHSSVMLPAWAGVGERNAVYWLGAPGCPPLIGVSVHGGMFDLGVCEDVARRQIEMVKERGFDTVVLVARWSLYPDGYNPGLGRRVSLSREGEMRGTSQADSAELFAQALPNTVAAYLALGVNVVLVEQIPEQKVLPEKTLQQAALLGMSGGVDDEAFEKAIWESSTTVEEGRKRLAFTRDVVEKLRGEKVWVVSFEDAFERNGRYVWGDRGGAFYSDQNHLSVHGTEFLRDSVTRAFEQISRQARGDMSAVADHP</sequence>
<name>A0ABT0DGS1_9HYPH</name>
<dbReference type="InterPro" id="IPR002656">
    <property type="entry name" value="Acyl_transf_3_dom"/>
</dbReference>
<feature type="transmembrane region" description="Helical" evidence="1">
    <location>
        <begin position="195"/>
        <end position="212"/>
    </location>
</feature>
<reference evidence="5" key="1">
    <citation type="submission" date="2023-07" db="EMBL/GenBank/DDBJ databases">
        <title>Ancylobacter moscoviensis sp. nov., facultatively methylotrophic bacteria from activated sludge and the reclassification of Starkeya novella (Starkey 1934) Kelly et al. 2000 as Ancylobacter novellus comb. nov., Starkeya koreensis Im et al. 2006 as Ancylobacter koreensis comb.nov., Angulomicrobium tetraedrale Vasil'eva et al. 1986 as Ancylobacter tetraedralis comb. nov., Angulomicrobium amanitiforme Fritz et al. 2004 as Ancylobacter amanitiformis comb. nov. and Methylorhabdus multivorans Doronina et al. 1996 as Ancylobacter multivorans comb. nov. and emended description of the genus Ancylobacter.</title>
        <authorList>
            <person name="Doronina N."/>
            <person name="Chemodurova A."/>
            <person name="Grouzdev D."/>
            <person name="Koziaeva V."/>
            <person name="Shi W."/>
            <person name="Wu L."/>
            <person name="Kaparullina E."/>
        </authorList>
    </citation>
    <scope>NUCLEOTIDE SEQUENCE [LARGE SCALE GENOMIC DNA]</scope>
    <source>
        <strain evidence="5">Jip08</strain>
    </source>
</reference>
<feature type="transmembrane region" description="Helical" evidence="1">
    <location>
        <begin position="242"/>
        <end position="261"/>
    </location>
</feature>
<dbReference type="Proteomes" id="UP001202867">
    <property type="component" value="Unassembled WGS sequence"/>
</dbReference>
<feature type="transmembrane region" description="Helical" evidence="1">
    <location>
        <begin position="162"/>
        <end position="183"/>
    </location>
</feature>
<dbReference type="PANTHER" id="PTHR23028">
    <property type="entry name" value="ACETYLTRANSFERASE"/>
    <property type="match status" value="1"/>
</dbReference>
<protein>
    <submittedName>
        <fullName evidence="4">Acyltransferase</fullName>
    </submittedName>
</protein>
<gene>
    <name evidence="4" type="ORF">MWN33_00325</name>
</gene>
<dbReference type="PANTHER" id="PTHR23028:SF53">
    <property type="entry name" value="ACYL_TRANSF_3 DOMAIN-CONTAINING PROTEIN"/>
    <property type="match status" value="1"/>
</dbReference>
<feature type="domain" description="SGNH" evidence="3">
    <location>
        <begin position="410"/>
        <end position="661"/>
    </location>
</feature>
<keyword evidence="4" id="KW-0808">Transferase</keyword>
<feature type="transmembrane region" description="Helical" evidence="1">
    <location>
        <begin position="72"/>
        <end position="92"/>
    </location>
</feature>
<feature type="transmembrane region" description="Helical" evidence="1">
    <location>
        <begin position="7"/>
        <end position="25"/>
    </location>
</feature>
<comment type="caution">
    <text evidence="4">The sequence shown here is derived from an EMBL/GenBank/DDBJ whole genome shotgun (WGS) entry which is preliminary data.</text>
</comment>
<evidence type="ECO:0000313" key="5">
    <source>
        <dbReference type="Proteomes" id="UP001202867"/>
    </source>
</evidence>
<proteinExistence type="predicted"/>
<feature type="transmembrane region" description="Helical" evidence="1">
    <location>
        <begin position="268"/>
        <end position="289"/>
    </location>
</feature>
<dbReference type="Pfam" id="PF19040">
    <property type="entry name" value="SGNH"/>
    <property type="match status" value="1"/>
</dbReference>
<evidence type="ECO:0000259" key="3">
    <source>
        <dbReference type="Pfam" id="PF19040"/>
    </source>
</evidence>
<organism evidence="4 5">
    <name type="scientific">Ancylobacter koreensis</name>
    <dbReference type="NCBI Taxonomy" id="266121"/>
    <lineage>
        <taxon>Bacteria</taxon>
        <taxon>Pseudomonadati</taxon>
        <taxon>Pseudomonadota</taxon>
        <taxon>Alphaproteobacteria</taxon>
        <taxon>Hyphomicrobiales</taxon>
        <taxon>Xanthobacteraceae</taxon>
        <taxon>Ancylobacter</taxon>
    </lineage>
</organism>
<dbReference type="EMBL" id="JALKCG010000001">
    <property type="protein sequence ID" value="MCK0206474.1"/>
    <property type="molecule type" value="Genomic_DNA"/>
</dbReference>
<keyword evidence="1" id="KW-0472">Membrane</keyword>
<keyword evidence="1" id="KW-1133">Transmembrane helix</keyword>
<dbReference type="RefSeq" id="WP_247198083.1">
    <property type="nucleotide sequence ID" value="NZ_JALKCG010000001.1"/>
</dbReference>
<feature type="transmembrane region" description="Helical" evidence="1">
    <location>
        <begin position="98"/>
        <end position="116"/>
    </location>
</feature>
<feature type="transmembrane region" description="Helical" evidence="1">
    <location>
        <begin position="219"/>
        <end position="236"/>
    </location>
</feature>
<accession>A0ABT0DGS1</accession>
<evidence type="ECO:0000259" key="2">
    <source>
        <dbReference type="Pfam" id="PF01757"/>
    </source>
</evidence>
<keyword evidence="1" id="KW-0812">Transmembrane</keyword>
<keyword evidence="4" id="KW-0012">Acyltransferase</keyword>
<dbReference type="GO" id="GO:0016746">
    <property type="term" value="F:acyltransferase activity"/>
    <property type="evidence" value="ECO:0007669"/>
    <property type="project" value="UniProtKB-KW"/>
</dbReference>
<dbReference type="InterPro" id="IPR043968">
    <property type="entry name" value="SGNH"/>
</dbReference>
<keyword evidence="5" id="KW-1185">Reference proteome</keyword>
<feature type="domain" description="Acyltransferase 3" evidence="2">
    <location>
        <begin position="6"/>
        <end position="325"/>
    </location>
</feature>
<evidence type="ECO:0000313" key="4">
    <source>
        <dbReference type="EMBL" id="MCK0206474.1"/>
    </source>
</evidence>
<feature type="transmembrane region" description="Helical" evidence="1">
    <location>
        <begin position="309"/>
        <end position="325"/>
    </location>
</feature>